<organism evidence="3 4">
    <name type="scientific">Thalassovita mangrovi</name>
    <dbReference type="NCBI Taxonomy" id="2692236"/>
    <lineage>
        <taxon>Bacteria</taxon>
        <taxon>Pseudomonadati</taxon>
        <taxon>Pseudomonadota</taxon>
        <taxon>Alphaproteobacteria</taxon>
        <taxon>Rhodobacterales</taxon>
        <taxon>Roseobacteraceae</taxon>
        <taxon>Thalassovita</taxon>
    </lineage>
</organism>
<feature type="chain" id="PRO_5027051794" evidence="1">
    <location>
        <begin position="20"/>
        <end position="294"/>
    </location>
</feature>
<evidence type="ECO:0000256" key="1">
    <source>
        <dbReference type="SAM" id="SignalP"/>
    </source>
</evidence>
<dbReference type="GO" id="GO:0016020">
    <property type="term" value="C:membrane"/>
    <property type="evidence" value="ECO:0007669"/>
    <property type="project" value="InterPro"/>
</dbReference>
<accession>A0A6L8LHE6</accession>
<feature type="signal peptide" evidence="1">
    <location>
        <begin position="1"/>
        <end position="19"/>
    </location>
</feature>
<evidence type="ECO:0000313" key="4">
    <source>
        <dbReference type="Proteomes" id="UP000479043"/>
    </source>
</evidence>
<evidence type="ECO:0000313" key="3">
    <source>
        <dbReference type="EMBL" id="MYM55501.1"/>
    </source>
</evidence>
<dbReference type="Gene3D" id="2.40.160.10">
    <property type="entry name" value="Porin"/>
    <property type="match status" value="1"/>
</dbReference>
<dbReference type="GO" id="GO:0015288">
    <property type="term" value="F:porin activity"/>
    <property type="evidence" value="ECO:0007669"/>
    <property type="project" value="InterPro"/>
</dbReference>
<keyword evidence="1" id="KW-0732">Signal</keyword>
<keyword evidence="4" id="KW-1185">Reference proteome</keyword>
<sequence>MKKVLFATTALVATAGVAAADVSFGGYGRFGAYYQENAADEITLDSRFRLIVTATAESDNGLKFGAQTRVQFDEMEDSYQGNGGFNPVRFWVSTGGLEVSVNHVQGAIEFMPGMYDGSVGLTGLGYANVVYNFGADAYTSGSTGRQGVDVKYSSGAFGAHLSHSFDNAFNGNVSKTALYVSYSMNSYEIAAGFQDSDVAGDTEWALTASGSFGPAKVTLQVADNDGDMKYGLAASGKIGAATEILGYVNHDEAIDDENYGLGVSHSLGGGTSIVGGVASLAGTTRADLGLKFNF</sequence>
<comment type="caution">
    <text evidence="3">The sequence shown here is derived from an EMBL/GenBank/DDBJ whole genome shotgun (WGS) entry which is preliminary data.</text>
</comment>
<dbReference type="EMBL" id="WWEN01000003">
    <property type="protein sequence ID" value="MYM55501.1"/>
    <property type="molecule type" value="Genomic_DNA"/>
</dbReference>
<protein>
    <submittedName>
        <fullName evidence="3">Porin</fullName>
    </submittedName>
</protein>
<proteinExistence type="predicted"/>
<dbReference type="RefSeq" id="WP_160973191.1">
    <property type="nucleotide sequence ID" value="NZ_WWEN01000003.1"/>
</dbReference>
<dbReference type="SUPFAM" id="SSF56935">
    <property type="entry name" value="Porins"/>
    <property type="match status" value="1"/>
</dbReference>
<dbReference type="InterPro" id="IPR023614">
    <property type="entry name" value="Porin_dom_sf"/>
</dbReference>
<name>A0A6L8LHE6_9RHOB</name>
<dbReference type="Proteomes" id="UP000479043">
    <property type="component" value="Unassembled WGS sequence"/>
</dbReference>
<dbReference type="AlphaFoldDB" id="A0A6L8LHE6"/>
<reference evidence="3 4" key="1">
    <citation type="submission" date="2020-01" db="EMBL/GenBank/DDBJ databases">
        <authorList>
            <person name="Chen S."/>
        </authorList>
    </citation>
    <scope>NUCLEOTIDE SEQUENCE [LARGE SCALE GENOMIC DNA]</scope>
    <source>
        <strain evidence="3 4">GS-10</strain>
    </source>
</reference>
<dbReference type="Pfam" id="PF13609">
    <property type="entry name" value="Porin_4"/>
    <property type="match status" value="1"/>
</dbReference>
<evidence type="ECO:0000259" key="2">
    <source>
        <dbReference type="Pfam" id="PF13609"/>
    </source>
</evidence>
<dbReference type="InterPro" id="IPR033900">
    <property type="entry name" value="Gram_neg_porin_domain"/>
</dbReference>
<gene>
    <name evidence="3" type="ORF">GR167_09295</name>
</gene>
<feature type="domain" description="Porin" evidence="2">
    <location>
        <begin position="7"/>
        <end position="279"/>
    </location>
</feature>